<dbReference type="Proteomes" id="UP000051166">
    <property type="component" value="Unassembled WGS sequence"/>
</dbReference>
<feature type="domain" description="Enoyl reductase (ER)" evidence="2">
    <location>
        <begin position="10"/>
        <end position="295"/>
    </location>
</feature>
<dbReference type="InterPro" id="IPR013154">
    <property type="entry name" value="ADH-like_N"/>
</dbReference>
<dbReference type="InterPro" id="IPR051603">
    <property type="entry name" value="Zinc-ADH_QOR/CCCR"/>
</dbReference>
<dbReference type="PATRIC" id="fig|1423801.4.peg.608"/>
<protein>
    <submittedName>
        <fullName evidence="3">Zinc-binding oxidoreductase</fullName>
    </submittedName>
</protein>
<accession>A0A0R1V5G8</accession>
<dbReference type="CDD" id="cd05289">
    <property type="entry name" value="MDR_like_2"/>
    <property type="match status" value="1"/>
</dbReference>
<dbReference type="InterPro" id="IPR020843">
    <property type="entry name" value="ER"/>
</dbReference>
<evidence type="ECO:0000313" key="4">
    <source>
        <dbReference type="Proteomes" id="UP000051166"/>
    </source>
</evidence>
<dbReference type="Pfam" id="PF13602">
    <property type="entry name" value="ADH_zinc_N_2"/>
    <property type="match status" value="1"/>
</dbReference>
<name>A0A0R1V5G8_9LACO</name>
<dbReference type="OrthoDB" id="9792162at2"/>
<proteinExistence type="predicted"/>
<reference evidence="3 4" key="1">
    <citation type="journal article" date="2015" name="Genome Announc.">
        <title>Expanding the biotechnology potential of lactobacilli through comparative genomics of 213 strains and associated genera.</title>
        <authorList>
            <person name="Sun Z."/>
            <person name="Harris H.M."/>
            <person name="McCann A."/>
            <person name="Guo C."/>
            <person name="Argimon S."/>
            <person name="Zhang W."/>
            <person name="Yang X."/>
            <person name="Jeffery I.B."/>
            <person name="Cooney J.C."/>
            <person name="Kagawa T.F."/>
            <person name="Liu W."/>
            <person name="Song Y."/>
            <person name="Salvetti E."/>
            <person name="Wrobel A."/>
            <person name="Rasinkangas P."/>
            <person name="Parkhill J."/>
            <person name="Rea M.C."/>
            <person name="O'Sullivan O."/>
            <person name="Ritari J."/>
            <person name="Douillard F.P."/>
            <person name="Paul Ross R."/>
            <person name="Yang R."/>
            <person name="Briner A.E."/>
            <person name="Felis G.E."/>
            <person name="de Vos W.M."/>
            <person name="Barrangou R."/>
            <person name="Klaenhammer T.R."/>
            <person name="Caufield P.W."/>
            <person name="Cui Y."/>
            <person name="Zhang H."/>
            <person name="O'Toole P.W."/>
        </authorList>
    </citation>
    <scope>NUCLEOTIDE SEQUENCE [LARGE SCALE GENOMIC DNA]</scope>
    <source>
        <strain evidence="3 4">DSM 16230</strain>
    </source>
</reference>
<dbReference type="EMBL" id="AZFQ01000036">
    <property type="protein sequence ID" value="KRL98787.1"/>
    <property type="molecule type" value="Genomic_DNA"/>
</dbReference>
<dbReference type="Gene3D" id="3.40.50.720">
    <property type="entry name" value="NAD(P)-binding Rossmann-like Domain"/>
    <property type="match status" value="1"/>
</dbReference>
<dbReference type="Pfam" id="PF08240">
    <property type="entry name" value="ADH_N"/>
    <property type="match status" value="1"/>
</dbReference>
<organism evidence="3 4">
    <name type="scientific">Liquorilactobacillus satsumensis DSM 16230 = JCM 12392</name>
    <dbReference type="NCBI Taxonomy" id="1423801"/>
    <lineage>
        <taxon>Bacteria</taxon>
        <taxon>Bacillati</taxon>
        <taxon>Bacillota</taxon>
        <taxon>Bacilli</taxon>
        <taxon>Lactobacillales</taxon>
        <taxon>Lactobacillaceae</taxon>
        <taxon>Liquorilactobacillus</taxon>
    </lineage>
</organism>
<evidence type="ECO:0000259" key="2">
    <source>
        <dbReference type="SMART" id="SM00829"/>
    </source>
</evidence>
<evidence type="ECO:0000313" key="3">
    <source>
        <dbReference type="EMBL" id="KRL98787.1"/>
    </source>
</evidence>
<gene>
    <name evidence="3" type="ORF">FD50_GL000599</name>
</gene>
<keyword evidence="1" id="KW-0521">NADP</keyword>
<keyword evidence="4" id="KW-1185">Reference proteome</keyword>
<dbReference type="InterPro" id="IPR036291">
    <property type="entry name" value="NAD(P)-bd_dom_sf"/>
</dbReference>
<dbReference type="SUPFAM" id="SSF50129">
    <property type="entry name" value="GroES-like"/>
    <property type="match status" value="1"/>
</dbReference>
<dbReference type="AlphaFoldDB" id="A0A0R1V5G8"/>
<dbReference type="PANTHER" id="PTHR44154">
    <property type="entry name" value="QUINONE OXIDOREDUCTASE"/>
    <property type="match status" value="1"/>
</dbReference>
<dbReference type="GeneID" id="98308025"/>
<comment type="caution">
    <text evidence="3">The sequence shown here is derived from an EMBL/GenBank/DDBJ whole genome shotgun (WGS) entry which is preliminary data.</text>
</comment>
<dbReference type="InterPro" id="IPR011032">
    <property type="entry name" value="GroES-like_sf"/>
</dbReference>
<dbReference type="SMART" id="SM00829">
    <property type="entry name" value="PKS_ER"/>
    <property type="match status" value="1"/>
</dbReference>
<dbReference type="Gene3D" id="3.90.180.10">
    <property type="entry name" value="Medium-chain alcohol dehydrogenases, catalytic domain"/>
    <property type="match status" value="1"/>
</dbReference>
<dbReference type="GO" id="GO:0016491">
    <property type="term" value="F:oxidoreductase activity"/>
    <property type="evidence" value="ECO:0007669"/>
    <property type="project" value="InterPro"/>
</dbReference>
<dbReference type="SUPFAM" id="SSF51735">
    <property type="entry name" value="NAD(P)-binding Rossmann-fold domains"/>
    <property type="match status" value="1"/>
</dbReference>
<dbReference type="PANTHER" id="PTHR44154:SF1">
    <property type="entry name" value="QUINONE OXIDOREDUCTASE"/>
    <property type="match status" value="1"/>
</dbReference>
<dbReference type="STRING" id="1423801.FD50_GL000599"/>
<sequence>MFAIQIRDYGAVDVFEEVETPRPKIKPKQVLVKQHAVAIDPYDVKFRQGLMGKDQQPPIVTGSSVAGEVVAVGDKVQAFKVGDRVAASPHLRSYAEYVAVGQSQLAQIPATVSYELAAAAALGVQTAYQLTEKVLELHPGQSVLVHGGAGSIGFAVLQFAKHHGIHDLYTTASGQGVGFLRNFDTRLRVIDYRKEDFTKKVPLFDRIVDPIGGSVLQKSLTVLKSTGKLISTVADADDPRVEHFFMKSNGEDLAAVLHQLATDELYLEIAAVAPFNVENLQRFQQAQHVVGKLVLTFASN</sequence>
<dbReference type="RefSeq" id="WP_056960729.1">
    <property type="nucleotide sequence ID" value="NZ_AZFQ01000036.1"/>
</dbReference>
<evidence type="ECO:0000256" key="1">
    <source>
        <dbReference type="ARBA" id="ARBA00022857"/>
    </source>
</evidence>